<name>A0AAD3D7V9_9STRA</name>
<dbReference type="AlphaFoldDB" id="A0AAD3D7V9"/>
<protein>
    <submittedName>
        <fullName evidence="2">Uncharacterized protein</fullName>
    </submittedName>
</protein>
<evidence type="ECO:0000313" key="3">
    <source>
        <dbReference type="Proteomes" id="UP001054902"/>
    </source>
</evidence>
<organism evidence="2 3">
    <name type="scientific">Chaetoceros tenuissimus</name>
    <dbReference type="NCBI Taxonomy" id="426638"/>
    <lineage>
        <taxon>Eukaryota</taxon>
        <taxon>Sar</taxon>
        <taxon>Stramenopiles</taxon>
        <taxon>Ochrophyta</taxon>
        <taxon>Bacillariophyta</taxon>
        <taxon>Coscinodiscophyceae</taxon>
        <taxon>Chaetocerotophycidae</taxon>
        <taxon>Chaetocerotales</taxon>
        <taxon>Chaetocerotaceae</taxon>
        <taxon>Chaetoceros</taxon>
    </lineage>
</organism>
<accession>A0AAD3D7V9</accession>
<evidence type="ECO:0000313" key="2">
    <source>
        <dbReference type="EMBL" id="GFH59547.1"/>
    </source>
</evidence>
<comment type="caution">
    <text evidence="2">The sequence shown here is derived from an EMBL/GenBank/DDBJ whole genome shotgun (WGS) entry which is preliminary data.</text>
</comment>
<feature type="compositionally biased region" description="Basic and acidic residues" evidence="1">
    <location>
        <begin position="1"/>
        <end position="12"/>
    </location>
</feature>
<proteinExistence type="predicted"/>
<keyword evidence="3" id="KW-1185">Reference proteome</keyword>
<evidence type="ECO:0000256" key="1">
    <source>
        <dbReference type="SAM" id="MobiDB-lite"/>
    </source>
</evidence>
<dbReference type="Proteomes" id="UP001054902">
    <property type="component" value="Unassembled WGS sequence"/>
</dbReference>
<sequence length="69" mass="7375">MGSHKVENCLREKNKKKKSSNESSHPAPVAFVAAIGGTNDEDDESKAGNNLGEYSDGSDRKSDYSSGNK</sequence>
<reference evidence="2 3" key="1">
    <citation type="journal article" date="2021" name="Sci. Rep.">
        <title>The genome of the diatom Chaetoceros tenuissimus carries an ancient integrated fragment of an extant virus.</title>
        <authorList>
            <person name="Hongo Y."/>
            <person name="Kimura K."/>
            <person name="Takaki Y."/>
            <person name="Yoshida Y."/>
            <person name="Baba S."/>
            <person name="Kobayashi G."/>
            <person name="Nagasaki K."/>
            <person name="Hano T."/>
            <person name="Tomaru Y."/>
        </authorList>
    </citation>
    <scope>NUCLEOTIDE SEQUENCE [LARGE SCALE GENOMIC DNA]</scope>
    <source>
        <strain evidence="2 3">NIES-3715</strain>
    </source>
</reference>
<gene>
    <name evidence="2" type="ORF">CTEN210_16023</name>
</gene>
<dbReference type="EMBL" id="BLLK01000069">
    <property type="protein sequence ID" value="GFH59547.1"/>
    <property type="molecule type" value="Genomic_DNA"/>
</dbReference>
<feature type="region of interest" description="Disordered" evidence="1">
    <location>
        <begin position="1"/>
        <end position="69"/>
    </location>
</feature>